<protein>
    <submittedName>
        <fullName evidence="2">Uncharacterized protein</fullName>
    </submittedName>
</protein>
<sequence>MIFLLLCYKLNTEWSDMFMKAKTRDKLVYIISIFMLIVFILGLLPTLI</sequence>
<gene>
    <name evidence="2" type="ORF">HMPREF0216_01792</name>
</gene>
<dbReference type="EMBL" id="AMEZ01000053">
    <property type="protein sequence ID" value="EKY26607.1"/>
    <property type="molecule type" value="Genomic_DNA"/>
</dbReference>
<feature type="transmembrane region" description="Helical" evidence="1">
    <location>
        <begin position="27"/>
        <end position="47"/>
    </location>
</feature>
<dbReference type="PATRIC" id="fig|545697.3.peg.1763"/>
<keyword evidence="1" id="KW-1133">Transmembrane helix</keyword>
<keyword evidence="1" id="KW-0472">Membrane</keyword>
<keyword evidence="3" id="KW-1185">Reference proteome</keyword>
<name>L1QG90_9CLOT</name>
<dbReference type="Proteomes" id="UP000010420">
    <property type="component" value="Unassembled WGS sequence"/>
</dbReference>
<evidence type="ECO:0000256" key="1">
    <source>
        <dbReference type="SAM" id="Phobius"/>
    </source>
</evidence>
<evidence type="ECO:0000313" key="2">
    <source>
        <dbReference type="EMBL" id="EKY26607.1"/>
    </source>
</evidence>
<proteinExistence type="predicted"/>
<dbReference type="STRING" id="545697.HMPREF0216_01792"/>
<organism evidence="2 3">
    <name type="scientific">Clostridium celatum DSM 1785</name>
    <dbReference type="NCBI Taxonomy" id="545697"/>
    <lineage>
        <taxon>Bacteria</taxon>
        <taxon>Bacillati</taxon>
        <taxon>Bacillota</taxon>
        <taxon>Clostridia</taxon>
        <taxon>Eubacteriales</taxon>
        <taxon>Clostridiaceae</taxon>
        <taxon>Clostridium</taxon>
    </lineage>
</organism>
<comment type="caution">
    <text evidence="2">The sequence shown here is derived from an EMBL/GenBank/DDBJ whole genome shotgun (WGS) entry which is preliminary data.</text>
</comment>
<evidence type="ECO:0000313" key="3">
    <source>
        <dbReference type="Proteomes" id="UP000010420"/>
    </source>
</evidence>
<dbReference type="AlphaFoldDB" id="L1QG90"/>
<reference evidence="2 3" key="1">
    <citation type="submission" date="2012-05" db="EMBL/GenBank/DDBJ databases">
        <authorList>
            <person name="Weinstock G."/>
            <person name="Sodergren E."/>
            <person name="Lobos E.A."/>
            <person name="Fulton L."/>
            <person name="Fulton R."/>
            <person name="Courtney L."/>
            <person name="Fronick C."/>
            <person name="O'Laughlin M."/>
            <person name="Godfrey J."/>
            <person name="Wilson R.M."/>
            <person name="Miner T."/>
            <person name="Farmer C."/>
            <person name="Delehaunty K."/>
            <person name="Cordes M."/>
            <person name="Minx P."/>
            <person name="Tomlinson C."/>
            <person name="Chen J."/>
            <person name="Wollam A."/>
            <person name="Pepin K.H."/>
            <person name="Bhonagiri V."/>
            <person name="Zhang X."/>
            <person name="Suruliraj S."/>
            <person name="Warren W."/>
            <person name="Mitreva M."/>
            <person name="Mardis E.R."/>
            <person name="Wilson R.K."/>
        </authorList>
    </citation>
    <scope>NUCLEOTIDE SEQUENCE [LARGE SCALE GENOMIC DNA]</scope>
    <source>
        <strain evidence="2 3">DSM 1785</strain>
    </source>
</reference>
<keyword evidence="1" id="KW-0812">Transmembrane</keyword>
<accession>L1QG90</accession>
<dbReference type="HOGENOM" id="CLU_3151229_0_0_9"/>